<accession>A0ABQ0YHV4</accession>
<name>A0ABQ0YHV4_9NOCA</name>
<organism evidence="2 3">
    <name type="scientific">Rhodococcus aetherivorans</name>
    <dbReference type="NCBI Taxonomy" id="191292"/>
    <lineage>
        <taxon>Bacteria</taxon>
        <taxon>Bacillati</taxon>
        <taxon>Actinomycetota</taxon>
        <taxon>Actinomycetes</taxon>
        <taxon>Mycobacteriales</taxon>
        <taxon>Nocardiaceae</taxon>
        <taxon>Rhodococcus</taxon>
    </lineage>
</organism>
<proteinExistence type="predicted"/>
<sequence>MHAGTVHHHVLIRIGEGGNGAPTSCRPDRALALRRSR</sequence>
<reference evidence="2 3" key="1">
    <citation type="journal article" date="2018" name="Biodegradation">
        <title>1,4-Dioxane degradation characteristics of Rhodococcus aetherivorans JCM 14343.</title>
        <authorList>
            <person name="Inoue D."/>
            <person name="Tsunoda T."/>
            <person name="Yamamoto N."/>
            <person name="Ike M."/>
            <person name="Sei K."/>
        </authorList>
    </citation>
    <scope>NUCLEOTIDE SEQUENCE [LARGE SCALE GENOMIC DNA]</scope>
    <source>
        <strain evidence="2 3">JCM 14343</strain>
    </source>
</reference>
<keyword evidence="3" id="KW-1185">Reference proteome</keyword>
<evidence type="ECO:0000256" key="1">
    <source>
        <dbReference type="SAM" id="MobiDB-lite"/>
    </source>
</evidence>
<evidence type="ECO:0000313" key="2">
    <source>
        <dbReference type="EMBL" id="GES36131.1"/>
    </source>
</evidence>
<gene>
    <name evidence="2" type="ORF">RAJCM14343_1380</name>
</gene>
<feature type="region of interest" description="Disordered" evidence="1">
    <location>
        <begin position="15"/>
        <end position="37"/>
    </location>
</feature>
<protein>
    <submittedName>
        <fullName evidence="2">Uncharacterized protein</fullName>
    </submittedName>
</protein>
<dbReference type="Proteomes" id="UP000325466">
    <property type="component" value="Unassembled WGS sequence"/>
</dbReference>
<comment type="caution">
    <text evidence="2">The sequence shown here is derived from an EMBL/GenBank/DDBJ whole genome shotgun (WGS) entry which is preliminary data.</text>
</comment>
<evidence type="ECO:0000313" key="3">
    <source>
        <dbReference type="Proteomes" id="UP000325466"/>
    </source>
</evidence>
<dbReference type="EMBL" id="BLAH01000047">
    <property type="protein sequence ID" value="GES36131.1"/>
    <property type="molecule type" value="Genomic_DNA"/>
</dbReference>